<dbReference type="GO" id="GO:0008270">
    <property type="term" value="F:zinc ion binding"/>
    <property type="evidence" value="ECO:0007669"/>
    <property type="project" value="UniProtKB-KW"/>
</dbReference>
<accession>A0A2N9FWV7</accession>
<dbReference type="InterPro" id="IPR001878">
    <property type="entry name" value="Znf_CCHC"/>
</dbReference>
<dbReference type="CDD" id="cd01650">
    <property type="entry name" value="RT_nLTR_like"/>
    <property type="match status" value="1"/>
</dbReference>
<organism evidence="4">
    <name type="scientific">Fagus sylvatica</name>
    <name type="common">Beechnut</name>
    <dbReference type="NCBI Taxonomy" id="28930"/>
    <lineage>
        <taxon>Eukaryota</taxon>
        <taxon>Viridiplantae</taxon>
        <taxon>Streptophyta</taxon>
        <taxon>Embryophyta</taxon>
        <taxon>Tracheophyta</taxon>
        <taxon>Spermatophyta</taxon>
        <taxon>Magnoliopsida</taxon>
        <taxon>eudicotyledons</taxon>
        <taxon>Gunneridae</taxon>
        <taxon>Pentapetalae</taxon>
        <taxon>rosids</taxon>
        <taxon>fabids</taxon>
        <taxon>Fagales</taxon>
        <taxon>Fagaceae</taxon>
        <taxon>Fagus</taxon>
    </lineage>
</organism>
<dbReference type="Pfam" id="PF13966">
    <property type="entry name" value="zf-RVT"/>
    <property type="match status" value="1"/>
</dbReference>
<dbReference type="InterPro" id="IPR026960">
    <property type="entry name" value="RVT-Znf"/>
</dbReference>
<dbReference type="PANTHER" id="PTHR33116:SF86">
    <property type="entry name" value="REVERSE TRANSCRIPTASE DOMAIN-CONTAINING PROTEIN"/>
    <property type="match status" value="1"/>
</dbReference>
<name>A0A2N9FWV7_FAGSY</name>
<dbReference type="Pfam" id="PF00078">
    <property type="entry name" value="RVT_1"/>
    <property type="match status" value="1"/>
</dbReference>
<dbReference type="InterPro" id="IPR005135">
    <property type="entry name" value="Endo/exonuclease/phosphatase"/>
</dbReference>
<dbReference type="EMBL" id="OIVN01001252">
    <property type="protein sequence ID" value="SPC91782.1"/>
    <property type="molecule type" value="Genomic_DNA"/>
</dbReference>
<dbReference type="InterPro" id="IPR025558">
    <property type="entry name" value="DUF4283"/>
</dbReference>
<feature type="domain" description="CCHC-type" evidence="3">
    <location>
        <begin position="169"/>
        <end position="182"/>
    </location>
</feature>
<sequence>MEEHLLEEWRKFSLTEDEAPGFVVDDDAMGNSKSLGSNCLLGRLITDKYFNKVALKSSMLRLWGVTHGITIKQIGENLFVFQFPNEHERSRVMNGSPWLFENHLLALTEFDGSCPATQIQFNRCCFWVQLHGVPLYFMTKTTGERVGGTLGTVMEVDVPENGVGLPWLCFHCGVIGHLERDCVIRCRGGQKVGEAVQQYGPWLRAAELNQRRRDQGYGRDRKEALGRRGANSMGNLNFNFNHQEDFSESTIRGASSVPAQNEESPIPASPQKSQQMDMHVDRVEAEVSQHDVNDKAHAQHETVIAKEKESSKVVLPKDKGVAFSGLSHIPENRQNYEKVAGVLNAPSVTTNISTKSLPHVAQVVSPAEHISPSVLPHVIFSAKEGPQVGGGLALLWNSKVDLCLNTYSKNHIDAAVVDKEVGKSFRVTGFYGNPETHRRKESWALLKHLSHLNTSPWLCMGDFNGFLISERIGNGVRPGDDNSERIGNGVRPGWQIRDFREAVVYSELHDLGFSGLPFTWRNKRDGIAFVTARLDRMLASATWVAEYDGAGVYHLPVQNSDHCPLLLDVPSGSIVVKRKKIFRFEAMWTKEEQCRGVIGKAWSEDTREGSRMFKVTEKLKKCRVSLIAWSQERFGSLAASIKLKREQLQHETNLSISGLSSRLVELQTELNGLLEKEEIFWRQRSRISWMSEGDKNTKFFHASCTQRRQTNLIRGLYDQDNIWQTEKNKIADIAVTYFQNIFTSSQPGVDTINSCLEGMVSVVTADMNANLLAQFTEEEVFAALQQMYPTKAPGPDGMSAIFYQTYWEIVSESQSAFVPGRLITDNVLVAFEVMHSMSLKRNGRKGQMALKLDMSKAYDRVEWSFLEAIMRRLGFAEEWIHLIMMCIKSVSYSVLINGEQCGFFTASREAEGKITGVAASRSGPKLTHLFFADDSLLFCQANMSHCETVVNILQQYEEASGQQLNKAKTSIFFTKNTAGTMRQQIKNLFQVPKIKSHEKYLGLPSFVGRSKSMAFGVVKGRVWRRMNGWKEKFLSSAGREILLKAVAQSIPTYTMSCFKLPESLCNDLNSMFSNFWWGHHDKARKAHWLQWNKMCKSKVAGGLGFRDIRMFNKALLAKQGWRFMQHQNSLLSRVYKAKYFPHCSFLEAKVRHRPSYAWRSLISARDVLTMGLRWHIGNGSTVRIKEDPWLPFSTISQPSLALQELCPNERVSTLINAEGREWKVESVRALFSEWETNVICSIPLPPRAKNDRLFWKATKSGLFTVRSAYHIQVRHRAAAIDGENSGVGLDKKFWKFLWSLSIPPKVKNFLWRACVGILPTHSLLHRRHLRADGLCPCCTREEESVGHILWSCPVANDAWIESQLPLHKWDRYTTSSFFDLMWVTQSRLTLEAVELFSCVAYFLWRQRNAWVHENKACNPVMVVRHAVLLLQDFKRCGAKSVCESVGSRRRQVLVDPVTVWDPPPEGVVKVNWDFMVDSANNKLSVGILIRDHEGAVYAARCSNVQLLPSVVQPKIHACISALQFASDAGFGNIVLEGPPTEFLEDLSSRVLGSSLEAMWLEEIWSLVKSFRTCSVSAISRQVNIGAWVLTKLGSSLKQTNSLVRRSPCGAWDMVDLPSDKFAIGCKWVYKIITEAMDQWKATKLAWLSRASKKNVVLTVRTLLLMLLGYKHPSNKFCKLRRALYGLKQAPPPPSWEKRRGFRLKGETAWVSSFLGVVVVDSVAGLADLGVVVVDSVAGLL</sequence>
<gene>
    <name evidence="4" type="ORF">FSB_LOCUS19664</name>
</gene>
<proteinExistence type="predicted"/>
<dbReference type="Pfam" id="PF14111">
    <property type="entry name" value="DUF4283"/>
    <property type="match status" value="1"/>
</dbReference>
<dbReference type="CDD" id="cd06222">
    <property type="entry name" value="RNase_H_like"/>
    <property type="match status" value="1"/>
</dbReference>
<keyword evidence="1" id="KW-0862">Zinc</keyword>
<dbReference type="InterPro" id="IPR002156">
    <property type="entry name" value="RNaseH_domain"/>
</dbReference>
<dbReference type="GO" id="GO:0003676">
    <property type="term" value="F:nucleic acid binding"/>
    <property type="evidence" value="ECO:0007669"/>
    <property type="project" value="InterPro"/>
</dbReference>
<dbReference type="InterPro" id="IPR044730">
    <property type="entry name" value="RNase_H-like_dom_plant"/>
</dbReference>
<evidence type="ECO:0000256" key="1">
    <source>
        <dbReference type="PROSITE-ProRule" id="PRU00047"/>
    </source>
</evidence>
<keyword evidence="1" id="KW-0479">Metal-binding</keyword>
<dbReference type="PROSITE" id="PS50158">
    <property type="entry name" value="ZF_CCHC"/>
    <property type="match status" value="1"/>
</dbReference>
<dbReference type="Pfam" id="PF13456">
    <property type="entry name" value="RVT_3"/>
    <property type="match status" value="1"/>
</dbReference>
<protein>
    <recommendedName>
        <fullName evidence="3">CCHC-type domain-containing protein</fullName>
    </recommendedName>
</protein>
<dbReference type="SUPFAM" id="SSF56219">
    <property type="entry name" value="DNase I-like"/>
    <property type="match status" value="1"/>
</dbReference>
<dbReference type="PANTHER" id="PTHR33116">
    <property type="entry name" value="REVERSE TRANSCRIPTASE ZINC-BINDING DOMAIN-CONTAINING PROTEIN-RELATED-RELATED"/>
    <property type="match status" value="1"/>
</dbReference>
<reference evidence="4" key="1">
    <citation type="submission" date="2018-02" db="EMBL/GenBank/DDBJ databases">
        <authorList>
            <person name="Cohen D.B."/>
            <person name="Kent A.D."/>
        </authorList>
    </citation>
    <scope>NUCLEOTIDE SEQUENCE</scope>
</reference>
<feature type="region of interest" description="Disordered" evidence="2">
    <location>
        <begin position="247"/>
        <end position="274"/>
    </location>
</feature>
<dbReference type="GO" id="GO:0004523">
    <property type="term" value="F:RNA-DNA hybrid ribonuclease activity"/>
    <property type="evidence" value="ECO:0007669"/>
    <property type="project" value="InterPro"/>
</dbReference>
<evidence type="ECO:0000313" key="4">
    <source>
        <dbReference type="EMBL" id="SPC91782.1"/>
    </source>
</evidence>
<feature type="compositionally biased region" description="Polar residues" evidence="2">
    <location>
        <begin position="248"/>
        <end position="263"/>
    </location>
</feature>
<dbReference type="InterPro" id="IPR036691">
    <property type="entry name" value="Endo/exonu/phosph_ase_sf"/>
</dbReference>
<dbReference type="Pfam" id="PF03372">
    <property type="entry name" value="Exo_endo_phos"/>
    <property type="match status" value="1"/>
</dbReference>
<evidence type="ECO:0000259" key="3">
    <source>
        <dbReference type="PROSITE" id="PS50158"/>
    </source>
</evidence>
<dbReference type="Gene3D" id="3.60.10.10">
    <property type="entry name" value="Endonuclease/exonuclease/phosphatase"/>
    <property type="match status" value="1"/>
</dbReference>
<evidence type="ECO:0000256" key="2">
    <source>
        <dbReference type="SAM" id="MobiDB-lite"/>
    </source>
</evidence>
<dbReference type="InterPro" id="IPR000477">
    <property type="entry name" value="RT_dom"/>
</dbReference>
<keyword evidence="1" id="KW-0863">Zinc-finger</keyword>